<accession>A0A1X0FN90</accession>
<dbReference type="STRING" id="560555.BST30_18655"/>
<feature type="compositionally biased region" description="Basic and acidic residues" evidence="1">
    <location>
        <begin position="35"/>
        <end position="47"/>
    </location>
</feature>
<evidence type="ECO:0000313" key="2">
    <source>
        <dbReference type="EMBL" id="ORB02969.1"/>
    </source>
</evidence>
<organism evidence="2 3">
    <name type="scientific">Mycobacterium mantenii</name>
    <dbReference type="NCBI Taxonomy" id="560555"/>
    <lineage>
        <taxon>Bacteria</taxon>
        <taxon>Bacillati</taxon>
        <taxon>Actinomycetota</taxon>
        <taxon>Actinomycetes</taxon>
        <taxon>Mycobacteriales</taxon>
        <taxon>Mycobacteriaceae</taxon>
        <taxon>Mycobacterium</taxon>
        <taxon>Mycobacterium avium complex (MAC)</taxon>
    </lineage>
</organism>
<proteinExistence type="predicted"/>
<sequence>MRYQAALHPALTSMILRPLTTGLATGFAATSQTSRSDHKTESIRFDLRRQLQSRSTKYMRA</sequence>
<dbReference type="AlphaFoldDB" id="A0A1X0FN90"/>
<protein>
    <submittedName>
        <fullName evidence="2">Uncharacterized protein</fullName>
    </submittedName>
</protein>
<feature type="region of interest" description="Disordered" evidence="1">
    <location>
        <begin position="28"/>
        <end position="47"/>
    </location>
</feature>
<reference evidence="2 3" key="1">
    <citation type="submission" date="2017-02" db="EMBL/GenBank/DDBJ databases">
        <title>The new phylogeny of genus Mycobacterium.</title>
        <authorList>
            <person name="Tortoli E."/>
            <person name="Trovato A."/>
            <person name="Cirillo D.M."/>
        </authorList>
    </citation>
    <scope>NUCLEOTIDE SEQUENCE [LARGE SCALE GENOMIC DNA]</scope>
    <source>
        <strain evidence="2 3">DSM 45255</strain>
    </source>
</reference>
<comment type="caution">
    <text evidence="2">The sequence shown here is derived from an EMBL/GenBank/DDBJ whole genome shotgun (WGS) entry which is preliminary data.</text>
</comment>
<gene>
    <name evidence="2" type="ORF">BST30_18655</name>
</gene>
<dbReference type="Proteomes" id="UP000192760">
    <property type="component" value="Unassembled WGS sequence"/>
</dbReference>
<evidence type="ECO:0000256" key="1">
    <source>
        <dbReference type="SAM" id="MobiDB-lite"/>
    </source>
</evidence>
<dbReference type="EMBL" id="MVHW01000023">
    <property type="protein sequence ID" value="ORB02969.1"/>
    <property type="molecule type" value="Genomic_DNA"/>
</dbReference>
<name>A0A1X0FN90_MYCNT</name>
<evidence type="ECO:0000313" key="3">
    <source>
        <dbReference type="Proteomes" id="UP000192760"/>
    </source>
</evidence>